<gene>
    <name evidence="2" type="ORF">B0293_12560</name>
</gene>
<feature type="signal peptide" evidence="1">
    <location>
        <begin position="1"/>
        <end position="28"/>
    </location>
</feature>
<feature type="chain" id="PRO_5047151385" evidence="1">
    <location>
        <begin position="29"/>
        <end position="159"/>
    </location>
</feature>
<keyword evidence="1" id="KW-0732">Signal</keyword>
<comment type="caution">
    <text evidence="2">The sequence shown here is derived from an EMBL/GenBank/DDBJ whole genome shotgun (WGS) entry which is preliminary data.</text>
</comment>
<proteinExistence type="predicted"/>
<accession>A0ABX3JF22</accession>
<keyword evidence="3" id="KW-1185">Reference proteome</keyword>
<reference evidence="2 3" key="1">
    <citation type="submission" date="2017-02" db="EMBL/GenBank/DDBJ databases">
        <title>Amycolatopsis azurea DSM 43854 draft genome.</title>
        <authorList>
            <person name="Mayilraj S."/>
        </authorList>
    </citation>
    <scope>NUCLEOTIDE SEQUENCE [LARGE SCALE GENOMIC DNA]</scope>
    <source>
        <strain evidence="2 3">DSM 43854</strain>
    </source>
</reference>
<evidence type="ECO:0000313" key="2">
    <source>
        <dbReference type="EMBL" id="OOC06325.1"/>
    </source>
</evidence>
<dbReference type="Proteomes" id="UP000188551">
    <property type="component" value="Unassembled WGS sequence"/>
</dbReference>
<sequence>MVRRVRRSVVGVVTIGAALLAGPATGLAQQPQQPDPGGVTVQLNDDTAYDLGLVNKYVHGDSNVALAQCPGGEGLKAPMSTTFSSPVLSIGKYDYGPLIGVPANVSAEVELKKDTAPGNYPLTVNCNGKPYTATFTVPARQVSAVPSGSAHAGDGSMAS</sequence>
<evidence type="ECO:0000256" key="1">
    <source>
        <dbReference type="SAM" id="SignalP"/>
    </source>
</evidence>
<dbReference type="EMBL" id="MUXN01000008">
    <property type="protein sequence ID" value="OOC06325.1"/>
    <property type="molecule type" value="Genomic_DNA"/>
</dbReference>
<name>A0ABX3JF22_9PSEU</name>
<organism evidence="2 3">
    <name type="scientific">Amycolatopsis azurea DSM 43854</name>
    <dbReference type="NCBI Taxonomy" id="1238180"/>
    <lineage>
        <taxon>Bacteria</taxon>
        <taxon>Bacillati</taxon>
        <taxon>Actinomycetota</taxon>
        <taxon>Actinomycetes</taxon>
        <taxon>Pseudonocardiales</taxon>
        <taxon>Pseudonocardiaceae</taxon>
        <taxon>Amycolatopsis</taxon>
    </lineage>
</organism>
<evidence type="ECO:0000313" key="3">
    <source>
        <dbReference type="Proteomes" id="UP000188551"/>
    </source>
</evidence>
<protein>
    <submittedName>
        <fullName evidence="2">Uncharacterized protein</fullName>
    </submittedName>
</protein>